<feature type="compositionally biased region" description="Low complexity" evidence="4">
    <location>
        <begin position="56"/>
        <end position="69"/>
    </location>
</feature>
<evidence type="ECO:0000313" key="6">
    <source>
        <dbReference type="Proteomes" id="UP000322245"/>
    </source>
</evidence>
<evidence type="ECO:0000256" key="3">
    <source>
        <dbReference type="ARBA" id="ARBA00043970"/>
    </source>
</evidence>
<reference evidence="5 6" key="1">
    <citation type="submission" date="2017-05" db="EMBL/GenBank/DDBJ databases">
        <title>The Genome Sequence of Tsuchiyaea wingfieldii DSM 27421.</title>
        <authorList>
            <person name="Cuomo C."/>
            <person name="Passer A."/>
            <person name="Billmyre B."/>
            <person name="Heitman J."/>
        </authorList>
    </citation>
    <scope>NUCLEOTIDE SEQUENCE [LARGE SCALE GENOMIC DNA]</scope>
    <source>
        <strain evidence="5 6">DSM 27421</strain>
    </source>
</reference>
<keyword evidence="6" id="KW-1185">Reference proteome</keyword>
<evidence type="ECO:0000256" key="4">
    <source>
        <dbReference type="SAM" id="MobiDB-lite"/>
    </source>
</evidence>
<evidence type="ECO:0000313" key="5">
    <source>
        <dbReference type="EMBL" id="TYJ52357.1"/>
    </source>
</evidence>
<dbReference type="GO" id="GO:0006103">
    <property type="term" value="P:2-oxoglutarate metabolic process"/>
    <property type="evidence" value="ECO:0007669"/>
    <property type="project" value="InterPro"/>
</dbReference>
<comment type="subcellular location">
    <subcellularLocation>
        <location evidence="1">Mitochondrion</location>
    </subcellularLocation>
</comment>
<comment type="caution">
    <text evidence="5">The sequence shown here is derived from an EMBL/GenBank/DDBJ whole genome shotgun (WGS) entry which is preliminary data.</text>
</comment>
<dbReference type="Pfam" id="PF10937">
    <property type="entry name" value="Kgd4-YMR31"/>
    <property type="match status" value="1"/>
</dbReference>
<gene>
    <name evidence="5" type="ORF">B9479_007051</name>
</gene>
<evidence type="ECO:0000256" key="2">
    <source>
        <dbReference type="ARBA" id="ARBA00023128"/>
    </source>
</evidence>
<feature type="region of interest" description="Disordered" evidence="4">
    <location>
        <begin position="20"/>
        <end position="81"/>
    </location>
</feature>
<dbReference type="AlphaFoldDB" id="A0A5D3ALG1"/>
<dbReference type="EMBL" id="NIDF01000139">
    <property type="protein sequence ID" value="TYJ52357.1"/>
    <property type="molecule type" value="Genomic_DNA"/>
</dbReference>
<name>A0A5D3ALG1_9TREE</name>
<dbReference type="GO" id="GO:0005739">
    <property type="term" value="C:mitochondrion"/>
    <property type="evidence" value="ECO:0007669"/>
    <property type="project" value="UniProtKB-SubCell"/>
</dbReference>
<keyword evidence="2" id="KW-0496">Mitochondrion</keyword>
<organism evidence="5 6">
    <name type="scientific">Cryptococcus floricola</name>
    <dbReference type="NCBI Taxonomy" id="2591691"/>
    <lineage>
        <taxon>Eukaryota</taxon>
        <taxon>Fungi</taxon>
        <taxon>Dikarya</taxon>
        <taxon>Basidiomycota</taxon>
        <taxon>Agaricomycotina</taxon>
        <taxon>Tremellomycetes</taxon>
        <taxon>Tremellales</taxon>
        <taxon>Cryptococcaceae</taxon>
        <taxon>Cryptococcus</taxon>
    </lineage>
</organism>
<evidence type="ECO:0000256" key="1">
    <source>
        <dbReference type="ARBA" id="ARBA00004173"/>
    </source>
</evidence>
<protein>
    <submittedName>
        <fullName evidence="5">Uncharacterized protein</fullName>
    </submittedName>
</protein>
<proteinExistence type="inferred from homology"/>
<comment type="similarity">
    <text evidence="3">Belongs to the alpha-ketoglutarate dehydrogenase component 4 family.</text>
</comment>
<sequence>MRPSQVFRASHYKPMIKFLGPRKNLQHPPHKPSPHACAPPEILKSFPSFLAQLNTSPSPSSPSSAPASSKQDTRVKPSGKPVDFENFWEAPGYLWRTKEVGELEMDAVMVSFIRSSPWLHNWTGLAGDEAIGEGDGRLSDLEADWSVGDRRICASNRA</sequence>
<dbReference type="Proteomes" id="UP000322245">
    <property type="component" value="Unassembled WGS sequence"/>
</dbReference>
<feature type="compositionally biased region" description="Basic residues" evidence="4">
    <location>
        <begin position="24"/>
        <end position="33"/>
    </location>
</feature>
<dbReference type="InterPro" id="IPR020373">
    <property type="entry name" value="Kgd4/YMR-31"/>
</dbReference>
<accession>A0A5D3ALG1</accession>